<evidence type="ECO:0000256" key="2">
    <source>
        <dbReference type="SAM" id="MobiDB-lite"/>
    </source>
</evidence>
<evidence type="ECO:0000256" key="1">
    <source>
        <dbReference type="SAM" id="Coils"/>
    </source>
</evidence>
<feature type="non-terminal residue" evidence="3">
    <location>
        <position position="1"/>
    </location>
</feature>
<organism evidence="3">
    <name type="scientific">Anthurium amnicola</name>
    <dbReference type="NCBI Taxonomy" id="1678845"/>
    <lineage>
        <taxon>Eukaryota</taxon>
        <taxon>Viridiplantae</taxon>
        <taxon>Streptophyta</taxon>
        <taxon>Embryophyta</taxon>
        <taxon>Tracheophyta</taxon>
        <taxon>Spermatophyta</taxon>
        <taxon>Magnoliopsida</taxon>
        <taxon>Liliopsida</taxon>
        <taxon>Araceae</taxon>
        <taxon>Pothoideae</taxon>
        <taxon>Potheae</taxon>
        <taxon>Anthurium</taxon>
    </lineage>
</organism>
<protein>
    <submittedName>
        <fullName evidence="3">Protein At-4/1</fullName>
    </submittedName>
</protein>
<evidence type="ECO:0000313" key="3">
    <source>
        <dbReference type="EMBL" id="JAT60691.1"/>
    </source>
</evidence>
<sequence>HTMGWSPEGAAGRRRVAARGDRDGGNKRGGGGGRRWRREGGAAAAAGAAEAAGDGDEGGRGGEGGGSLPPAWLRAHLSGCGHQEYRELVLEVQSVRSRCNAEASKREALEIGYNSLRQDNERLKKLYMEKLINFADQFECHSKYQSLKGELDEADRKLVNMKAEHEKTVEKLEQEHQMKTAELEKQMACFVVQQSANEATISQLQQELAGHKMKVDALNKHLSHVAADTELQYQHEIQELRDWIMVEQQEKNELLKKLQIAETELLISKTKQAEQLRESISNRHVETLKQKVMKLRKENESLKRQLANSDSADL</sequence>
<name>A0A1D1Z1D2_9ARAE</name>
<accession>A0A1D1Z1D2</accession>
<gene>
    <name evidence="3" type="primary">At4g26020_2</name>
    <name evidence="3" type="ORF">g.44221</name>
</gene>
<reference evidence="3" key="1">
    <citation type="submission" date="2015-07" db="EMBL/GenBank/DDBJ databases">
        <title>Transcriptome Assembly of Anthurium amnicola.</title>
        <authorList>
            <person name="Suzuki J."/>
        </authorList>
    </citation>
    <scope>NUCLEOTIDE SEQUENCE</scope>
</reference>
<dbReference type="EMBL" id="GDJX01007245">
    <property type="protein sequence ID" value="JAT60691.1"/>
    <property type="molecule type" value="Transcribed_RNA"/>
</dbReference>
<keyword evidence="1" id="KW-0175">Coiled coil</keyword>
<feature type="region of interest" description="Disordered" evidence="2">
    <location>
        <begin position="1"/>
        <end position="67"/>
    </location>
</feature>
<dbReference type="AlphaFoldDB" id="A0A1D1Z1D2"/>
<proteinExistence type="predicted"/>
<feature type="compositionally biased region" description="Low complexity" evidence="2">
    <location>
        <begin position="41"/>
        <end position="52"/>
    </location>
</feature>
<feature type="coiled-coil region" evidence="1">
    <location>
        <begin position="106"/>
        <end position="312"/>
    </location>
</feature>